<name>A0A9Q1HWI9_CONCO</name>
<dbReference type="InterPro" id="IPR051443">
    <property type="entry name" value="XLR/SYCP3"/>
</dbReference>
<keyword evidence="5" id="KW-1185">Reference proteome</keyword>
<comment type="similarity">
    <text evidence="1">Belongs to the XLR/SYCP3 family.</text>
</comment>
<dbReference type="InterPro" id="IPR006888">
    <property type="entry name" value="XLR/SYCP3/FAM9_dom"/>
</dbReference>
<dbReference type="GO" id="GO:0007286">
    <property type="term" value="P:spermatid development"/>
    <property type="evidence" value="ECO:0007669"/>
    <property type="project" value="TreeGrafter"/>
</dbReference>
<evidence type="ECO:0000256" key="1">
    <source>
        <dbReference type="ARBA" id="ARBA00010283"/>
    </source>
</evidence>
<reference evidence="4" key="1">
    <citation type="journal article" date="2023" name="Science">
        <title>Genome structures resolve the early diversification of teleost fishes.</title>
        <authorList>
            <person name="Parey E."/>
            <person name="Louis A."/>
            <person name="Montfort J."/>
            <person name="Bouchez O."/>
            <person name="Roques C."/>
            <person name="Iampietro C."/>
            <person name="Lluch J."/>
            <person name="Castinel A."/>
            <person name="Donnadieu C."/>
            <person name="Desvignes T."/>
            <person name="Floi Bucao C."/>
            <person name="Jouanno E."/>
            <person name="Wen M."/>
            <person name="Mejri S."/>
            <person name="Dirks R."/>
            <person name="Jansen H."/>
            <person name="Henkel C."/>
            <person name="Chen W.J."/>
            <person name="Zahm M."/>
            <person name="Cabau C."/>
            <person name="Klopp C."/>
            <person name="Thompson A.W."/>
            <person name="Robinson-Rechavi M."/>
            <person name="Braasch I."/>
            <person name="Lecointre G."/>
            <person name="Bobe J."/>
            <person name="Postlethwait J.H."/>
            <person name="Berthelot C."/>
            <person name="Roest Crollius H."/>
            <person name="Guiguen Y."/>
        </authorList>
    </citation>
    <scope>NUCLEOTIDE SEQUENCE</scope>
    <source>
        <strain evidence="4">Concon-B</strain>
    </source>
</reference>
<feature type="region of interest" description="Disordered" evidence="2">
    <location>
        <begin position="34"/>
        <end position="63"/>
    </location>
</feature>
<dbReference type="PANTHER" id="PTHR19368:SF15">
    <property type="entry name" value="XLR_SYCP3_FAM9 DOMAIN-CONTAINING PROTEIN"/>
    <property type="match status" value="1"/>
</dbReference>
<evidence type="ECO:0000256" key="2">
    <source>
        <dbReference type="SAM" id="MobiDB-lite"/>
    </source>
</evidence>
<evidence type="ECO:0000313" key="4">
    <source>
        <dbReference type="EMBL" id="KAJ8265881.1"/>
    </source>
</evidence>
<comment type="caution">
    <text evidence="4">The sequence shown here is derived from an EMBL/GenBank/DDBJ whole genome shotgun (WGS) entry which is preliminary data.</text>
</comment>
<feature type="domain" description="XLR/SYCP3/FAM9" evidence="3">
    <location>
        <begin position="87"/>
        <end position="218"/>
    </location>
</feature>
<dbReference type="EMBL" id="JAFJMO010000010">
    <property type="protein sequence ID" value="KAJ8265881.1"/>
    <property type="molecule type" value="Genomic_DNA"/>
</dbReference>
<dbReference type="AlphaFoldDB" id="A0A9Q1HWI9"/>
<dbReference type="Proteomes" id="UP001152803">
    <property type="component" value="Unassembled WGS sequence"/>
</dbReference>
<evidence type="ECO:0000259" key="3">
    <source>
        <dbReference type="Pfam" id="PF04803"/>
    </source>
</evidence>
<dbReference type="GO" id="GO:0000795">
    <property type="term" value="C:synaptonemal complex"/>
    <property type="evidence" value="ECO:0007669"/>
    <property type="project" value="TreeGrafter"/>
</dbReference>
<organism evidence="4 5">
    <name type="scientific">Conger conger</name>
    <name type="common">Conger eel</name>
    <name type="synonym">Muraena conger</name>
    <dbReference type="NCBI Taxonomy" id="82655"/>
    <lineage>
        <taxon>Eukaryota</taxon>
        <taxon>Metazoa</taxon>
        <taxon>Chordata</taxon>
        <taxon>Craniata</taxon>
        <taxon>Vertebrata</taxon>
        <taxon>Euteleostomi</taxon>
        <taxon>Actinopterygii</taxon>
        <taxon>Neopterygii</taxon>
        <taxon>Teleostei</taxon>
        <taxon>Anguilliformes</taxon>
        <taxon>Congridae</taxon>
        <taxon>Conger</taxon>
    </lineage>
</organism>
<protein>
    <recommendedName>
        <fullName evidence="3">XLR/SYCP3/FAM9 domain-containing protein</fullName>
    </recommendedName>
</protein>
<dbReference type="Pfam" id="PF04803">
    <property type="entry name" value="Cor1"/>
    <property type="match status" value="1"/>
</dbReference>
<sequence length="240" mass="28037">MAAPKSKKWSVYKEGKTKKAGYAKFTDHHDSLTFSNGVEKRHGLDYSPEPVGGRKRSSENDQLDMEDISEGTDVTTMLDRFGADINKAIITKRKRLELFTKSSLKSSHQAIEQMWKTQQNDRVKLTDDYSTQFNTVFQQWDSDVQKSKDQDEKLATLFRQQQKMFQLMRTSQVQRLKSIKQLLDQYIRKLEELQKSHSGHHTTLQTELRQEMNLLQKKLLMDTQQQDIATVRKSLHTLLL</sequence>
<evidence type="ECO:0000313" key="5">
    <source>
        <dbReference type="Proteomes" id="UP001152803"/>
    </source>
</evidence>
<gene>
    <name evidence="4" type="ORF">COCON_G00149800</name>
</gene>
<proteinExistence type="inferred from homology"/>
<dbReference type="OrthoDB" id="9621324at2759"/>
<dbReference type="GO" id="GO:0051321">
    <property type="term" value="P:meiotic cell cycle"/>
    <property type="evidence" value="ECO:0007669"/>
    <property type="project" value="TreeGrafter"/>
</dbReference>
<dbReference type="PANTHER" id="PTHR19368">
    <property type="entry name" value="XLR/SCP3/FAM9"/>
    <property type="match status" value="1"/>
</dbReference>
<accession>A0A9Q1HWI9</accession>